<dbReference type="InterPro" id="IPR001810">
    <property type="entry name" value="F-box_dom"/>
</dbReference>
<dbReference type="AlphaFoldDB" id="A0A8T0GZA6"/>
<dbReference type="PANTHER" id="PTHR31672:SF2">
    <property type="entry name" value="F-BOX DOMAIN-CONTAINING PROTEIN"/>
    <property type="match status" value="1"/>
</dbReference>
<sequence length="434" mass="50399">MVGMDAALWSRLPAEVLEQVLPFLPVRDVCRCSAVCKRWKLLISTPDFGTLCYRNSQALGRCYIISRYLVKPYDIEWSDKMNYYDTRRTTYEFGWSILDLETKRWYTFKQMERSFYYYNYPSSGFVAASGGFVCEVTSGEQVMYVHNPLSRSRRELINMSIPSHRTTNRYYGMTTLVVDESAASYQIFFIHKNFRGYREPTPDSDDSNQDIEDDDCVVTCMNIYETTTLQWRSATNPPLEPGLGVGSDGSSIMFQGRLYVVLSSYEHSHYWLFTYNITEDEWEDTNVYLDPQRMAVSPQLIVSDNRLFIMSFEATEDAGRRLYVEEILLAERVLSTMLQMTEEHVRLLFHFAEDVDDDDRNSSQSSEENDPEIEAFGFGKSIMLLSTENGISTVYDLESRLWSEMPRHPMDPSSPRCELWYATTPITLRPPSTN</sequence>
<dbReference type="Proteomes" id="UP000822688">
    <property type="component" value="Chromosome 8"/>
</dbReference>
<accession>A0A8T0GZA6</accession>
<keyword evidence="3" id="KW-1185">Reference proteome</keyword>
<reference evidence="2" key="1">
    <citation type="submission" date="2020-06" db="EMBL/GenBank/DDBJ databases">
        <title>WGS assembly of Ceratodon purpureus strain R40.</title>
        <authorList>
            <person name="Carey S.B."/>
            <person name="Jenkins J."/>
            <person name="Shu S."/>
            <person name="Lovell J.T."/>
            <person name="Sreedasyam A."/>
            <person name="Maumus F."/>
            <person name="Tiley G.P."/>
            <person name="Fernandez-Pozo N."/>
            <person name="Barry K."/>
            <person name="Chen C."/>
            <person name="Wang M."/>
            <person name="Lipzen A."/>
            <person name="Daum C."/>
            <person name="Saski C.A."/>
            <person name="Payton A.C."/>
            <person name="Mcbreen J.C."/>
            <person name="Conrad R.E."/>
            <person name="Kollar L.M."/>
            <person name="Olsson S."/>
            <person name="Huttunen S."/>
            <person name="Landis J.B."/>
            <person name="Wickett N.J."/>
            <person name="Johnson M.G."/>
            <person name="Rensing S.A."/>
            <person name="Grimwood J."/>
            <person name="Schmutz J."/>
            <person name="Mcdaniel S.F."/>
        </authorList>
    </citation>
    <scope>NUCLEOTIDE SEQUENCE</scope>
    <source>
        <strain evidence="2">R40</strain>
    </source>
</reference>
<proteinExistence type="predicted"/>
<gene>
    <name evidence="2" type="ORF">KC19_8G058000</name>
</gene>
<dbReference type="PANTHER" id="PTHR31672">
    <property type="entry name" value="BNACNNG10540D PROTEIN"/>
    <property type="match status" value="1"/>
</dbReference>
<feature type="domain" description="F-box" evidence="1">
    <location>
        <begin position="6"/>
        <end position="56"/>
    </location>
</feature>
<dbReference type="InterPro" id="IPR036047">
    <property type="entry name" value="F-box-like_dom_sf"/>
</dbReference>
<dbReference type="Pfam" id="PF12937">
    <property type="entry name" value="F-box-like"/>
    <property type="match status" value="1"/>
</dbReference>
<name>A0A8T0GZA6_CERPU</name>
<evidence type="ECO:0000313" key="2">
    <source>
        <dbReference type="EMBL" id="KAG0563775.1"/>
    </source>
</evidence>
<organism evidence="2 3">
    <name type="scientific">Ceratodon purpureus</name>
    <name type="common">Fire moss</name>
    <name type="synonym">Dicranum purpureum</name>
    <dbReference type="NCBI Taxonomy" id="3225"/>
    <lineage>
        <taxon>Eukaryota</taxon>
        <taxon>Viridiplantae</taxon>
        <taxon>Streptophyta</taxon>
        <taxon>Embryophyta</taxon>
        <taxon>Bryophyta</taxon>
        <taxon>Bryophytina</taxon>
        <taxon>Bryopsida</taxon>
        <taxon>Dicranidae</taxon>
        <taxon>Pseudoditrichales</taxon>
        <taxon>Ditrichaceae</taxon>
        <taxon>Ceratodon</taxon>
    </lineage>
</organism>
<protein>
    <recommendedName>
        <fullName evidence="1">F-box domain-containing protein</fullName>
    </recommendedName>
</protein>
<dbReference type="InterPro" id="IPR050796">
    <property type="entry name" value="SCF_F-box_component"/>
</dbReference>
<dbReference type="PROSITE" id="PS50181">
    <property type="entry name" value="FBOX"/>
    <property type="match status" value="1"/>
</dbReference>
<evidence type="ECO:0000313" key="3">
    <source>
        <dbReference type="Proteomes" id="UP000822688"/>
    </source>
</evidence>
<dbReference type="SMART" id="SM00256">
    <property type="entry name" value="FBOX"/>
    <property type="match status" value="1"/>
</dbReference>
<dbReference type="CDD" id="cd09917">
    <property type="entry name" value="F-box_SF"/>
    <property type="match status" value="1"/>
</dbReference>
<dbReference type="EMBL" id="CM026429">
    <property type="protein sequence ID" value="KAG0563775.1"/>
    <property type="molecule type" value="Genomic_DNA"/>
</dbReference>
<dbReference type="SUPFAM" id="SSF81383">
    <property type="entry name" value="F-box domain"/>
    <property type="match status" value="1"/>
</dbReference>
<evidence type="ECO:0000259" key="1">
    <source>
        <dbReference type="PROSITE" id="PS50181"/>
    </source>
</evidence>
<dbReference type="Gene3D" id="1.20.1280.50">
    <property type="match status" value="1"/>
</dbReference>
<comment type="caution">
    <text evidence="2">The sequence shown here is derived from an EMBL/GenBank/DDBJ whole genome shotgun (WGS) entry which is preliminary data.</text>
</comment>